<dbReference type="EMBL" id="JAPFFF010000013">
    <property type="protein sequence ID" value="KAK8872051.1"/>
    <property type="molecule type" value="Genomic_DNA"/>
</dbReference>
<comment type="caution">
    <text evidence="2">The sequence shown here is derived from an EMBL/GenBank/DDBJ whole genome shotgun (WGS) entry which is preliminary data.</text>
</comment>
<evidence type="ECO:0000313" key="3">
    <source>
        <dbReference type="Proteomes" id="UP001470230"/>
    </source>
</evidence>
<dbReference type="SUPFAM" id="SSF56112">
    <property type="entry name" value="Protein kinase-like (PK-like)"/>
    <property type="match status" value="1"/>
</dbReference>
<protein>
    <recommendedName>
        <fullName evidence="1">Protein kinase domain-containing protein</fullName>
    </recommendedName>
</protein>
<keyword evidence="3" id="KW-1185">Reference proteome</keyword>
<dbReference type="InterPro" id="IPR008271">
    <property type="entry name" value="Ser/Thr_kinase_AS"/>
</dbReference>
<gene>
    <name evidence="2" type="ORF">M9Y10_007809</name>
</gene>
<feature type="domain" description="Protein kinase" evidence="1">
    <location>
        <begin position="1"/>
        <end position="189"/>
    </location>
</feature>
<dbReference type="InterPro" id="IPR011009">
    <property type="entry name" value="Kinase-like_dom_sf"/>
</dbReference>
<reference evidence="2 3" key="1">
    <citation type="submission" date="2024-04" db="EMBL/GenBank/DDBJ databases">
        <title>Tritrichomonas musculus Genome.</title>
        <authorList>
            <person name="Alves-Ferreira E."/>
            <person name="Grigg M."/>
            <person name="Lorenzi H."/>
            <person name="Galac M."/>
        </authorList>
    </citation>
    <scope>NUCLEOTIDE SEQUENCE [LARGE SCALE GENOMIC DNA]</scope>
    <source>
        <strain evidence="2 3">EAF2021</strain>
    </source>
</reference>
<dbReference type="InterPro" id="IPR000719">
    <property type="entry name" value="Prot_kinase_dom"/>
</dbReference>
<name>A0ABR2J3A2_9EUKA</name>
<dbReference type="CDD" id="cd14014">
    <property type="entry name" value="STKc_PknB_like"/>
    <property type="match status" value="1"/>
</dbReference>
<evidence type="ECO:0000313" key="2">
    <source>
        <dbReference type="EMBL" id="KAK8872051.1"/>
    </source>
</evidence>
<accession>A0ABR2J3A2</accession>
<dbReference type="PANTHER" id="PTHR24362:SF309">
    <property type="entry name" value="PROTEIN KINASE DOMAIN-CONTAINING PROTEIN"/>
    <property type="match status" value="1"/>
</dbReference>
<sequence length="237" mass="27345">MNEFNQKIEFNRQIEINQKIEFNRQIGRLDHKKFIYYSKQILEALSFCHSKKIAHRDIKPDNIFLDKHDRIKLADFGLAKHFGKNIKSTEHCGSVMYCSPEIIKDESFDPFSADIYALGMTFFFMITGKHPFNSSSLENLKRSIILSQVDFSQANVDVNEKIKSIIIKMTSHSPKLRPLVDQLLALPIYNNPKGKTPINYYSIYSKSQIRLSTHYLLQHSSASLSCDPNYSDEAGND</sequence>
<dbReference type="Gene3D" id="1.10.510.10">
    <property type="entry name" value="Transferase(Phosphotransferase) domain 1"/>
    <property type="match status" value="1"/>
</dbReference>
<dbReference type="PANTHER" id="PTHR24362">
    <property type="entry name" value="SERINE/THREONINE-PROTEIN KINASE NEK"/>
    <property type="match status" value="1"/>
</dbReference>
<proteinExistence type="predicted"/>
<organism evidence="2 3">
    <name type="scientific">Tritrichomonas musculus</name>
    <dbReference type="NCBI Taxonomy" id="1915356"/>
    <lineage>
        <taxon>Eukaryota</taxon>
        <taxon>Metamonada</taxon>
        <taxon>Parabasalia</taxon>
        <taxon>Tritrichomonadida</taxon>
        <taxon>Tritrichomonadidae</taxon>
        <taxon>Tritrichomonas</taxon>
    </lineage>
</organism>
<dbReference type="PROSITE" id="PS00108">
    <property type="entry name" value="PROTEIN_KINASE_ST"/>
    <property type="match status" value="1"/>
</dbReference>
<dbReference type="Proteomes" id="UP001470230">
    <property type="component" value="Unassembled WGS sequence"/>
</dbReference>
<dbReference type="Pfam" id="PF00069">
    <property type="entry name" value="Pkinase"/>
    <property type="match status" value="1"/>
</dbReference>
<evidence type="ECO:0000259" key="1">
    <source>
        <dbReference type="PROSITE" id="PS50011"/>
    </source>
</evidence>
<dbReference type="SMART" id="SM00220">
    <property type="entry name" value="S_TKc"/>
    <property type="match status" value="1"/>
</dbReference>
<dbReference type="PROSITE" id="PS50011">
    <property type="entry name" value="PROTEIN_KINASE_DOM"/>
    <property type="match status" value="1"/>
</dbReference>